<feature type="transmembrane region" description="Helical" evidence="1">
    <location>
        <begin position="6"/>
        <end position="24"/>
    </location>
</feature>
<keyword evidence="3" id="KW-1185">Reference proteome</keyword>
<sequence length="151" mass="17586">MNWTIFWIVMAVLAAILVGLYFWGRKMQKKYDEQQQLITENKQSLSIFVIDKKKDHLSNLKLPKQMKEQLPWIYKKRKMPVVIAKIGPQIQTLLCDQKVFDSIPTKKQIKVELAGILIVNVVSGKLPDTKKKGFFSKKKDKKKEEIKAAKK</sequence>
<dbReference type="RefSeq" id="WP_013658596.1">
    <property type="nucleotide sequence ID" value="NC_015275.1"/>
</dbReference>
<dbReference type="STRING" id="642492.Clole_3637"/>
<name>F2JGY0_CELLD</name>
<evidence type="ECO:0000313" key="3">
    <source>
        <dbReference type="Proteomes" id="UP000008467"/>
    </source>
</evidence>
<protein>
    <submittedName>
        <fullName evidence="2">Uncharacterized protein</fullName>
    </submittedName>
</protein>
<reference evidence="2 3" key="1">
    <citation type="journal article" date="2011" name="J. Bacteriol.">
        <title>Complete genome sequence of the cellulose-degrading bacterium Cellulosilyticum lentocellum.</title>
        <authorList>
            <consortium name="US DOE Joint Genome Institute"/>
            <person name="Miller D.A."/>
            <person name="Suen G."/>
            <person name="Bruce D."/>
            <person name="Copeland A."/>
            <person name="Cheng J.F."/>
            <person name="Detter C."/>
            <person name="Goodwin L.A."/>
            <person name="Han C.S."/>
            <person name="Hauser L.J."/>
            <person name="Land M.L."/>
            <person name="Lapidus A."/>
            <person name="Lucas S."/>
            <person name="Meincke L."/>
            <person name="Pitluck S."/>
            <person name="Tapia R."/>
            <person name="Teshima H."/>
            <person name="Woyke T."/>
            <person name="Fox B.G."/>
            <person name="Angert E.R."/>
            <person name="Currie C.R."/>
        </authorList>
    </citation>
    <scope>NUCLEOTIDE SEQUENCE [LARGE SCALE GENOMIC DNA]</scope>
    <source>
        <strain evidence="3">ATCC 49066 / DSM 5427 / NCIMB 11756 / RHM5</strain>
    </source>
</reference>
<gene>
    <name evidence="2" type="ordered locus">Clole_3637</name>
</gene>
<evidence type="ECO:0000256" key="1">
    <source>
        <dbReference type="SAM" id="Phobius"/>
    </source>
</evidence>
<keyword evidence="1" id="KW-0812">Transmembrane</keyword>
<dbReference type="eggNOG" id="ENOG50313SJ">
    <property type="taxonomic scope" value="Bacteria"/>
</dbReference>
<dbReference type="Proteomes" id="UP000008467">
    <property type="component" value="Chromosome"/>
</dbReference>
<keyword evidence="1" id="KW-0472">Membrane</keyword>
<keyword evidence="1" id="KW-1133">Transmembrane helix</keyword>
<evidence type="ECO:0000313" key="2">
    <source>
        <dbReference type="EMBL" id="ADZ85320.1"/>
    </source>
</evidence>
<dbReference type="EMBL" id="CP002582">
    <property type="protein sequence ID" value="ADZ85320.1"/>
    <property type="molecule type" value="Genomic_DNA"/>
</dbReference>
<accession>F2JGY0</accession>
<dbReference type="HOGENOM" id="CLU_124342_0_0_9"/>
<dbReference type="AlphaFoldDB" id="F2JGY0"/>
<organism evidence="2 3">
    <name type="scientific">Cellulosilyticum lentocellum (strain ATCC 49066 / DSM 5427 / NCIMB 11756 / RHM5)</name>
    <name type="common">Clostridium lentocellum</name>
    <dbReference type="NCBI Taxonomy" id="642492"/>
    <lineage>
        <taxon>Bacteria</taxon>
        <taxon>Bacillati</taxon>
        <taxon>Bacillota</taxon>
        <taxon>Clostridia</taxon>
        <taxon>Lachnospirales</taxon>
        <taxon>Cellulosilyticaceae</taxon>
        <taxon>Cellulosilyticum</taxon>
    </lineage>
</organism>
<proteinExistence type="predicted"/>
<dbReference type="KEGG" id="cle:Clole_3637"/>